<reference evidence="2 3" key="1">
    <citation type="journal article" date="2014" name="Int. J. Syst. Evol. Microbiol.">
        <title>Complete genome sequence of Corynebacterium casei LMG S-19264T (=DSM 44701T), isolated from a smear-ripened cheese.</title>
        <authorList>
            <consortium name="US DOE Joint Genome Institute (JGI-PGF)"/>
            <person name="Walter F."/>
            <person name="Albersmeier A."/>
            <person name="Kalinowski J."/>
            <person name="Ruckert C."/>
        </authorList>
    </citation>
    <scope>NUCLEOTIDE SEQUENCE [LARGE SCALE GENOMIC DNA]</scope>
    <source>
        <strain evidence="2 3">CCM 8635</strain>
    </source>
</reference>
<dbReference type="Gene3D" id="3.30.70.100">
    <property type="match status" value="1"/>
</dbReference>
<dbReference type="InterPro" id="IPR010753">
    <property type="entry name" value="DUF1330"/>
</dbReference>
<name>A0ABD0A5Q7_9GAMM</name>
<dbReference type="SUPFAM" id="SSF54909">
    <property type="entry name" value="Dimeric alpha+beta barrel"/>
    <property type="match status" value="1"/>
</dbReference>
<gene>
    <name evidence="2" type="ORF">GCM10007354_11940</name>
</gene>
<evidence type="ECO:0000313" key="3">
    <source>
        <dbReference type="Proteomes" id="UP000652691"/>
    </source>
</evidence>
<organism evidence="2 3">
    <name type="scientific">Acinetobacter courvalinii</name>
    <dbReference type="NCBI Taxonomy" id="280147"/>
    <lineage>
        <taxon>Bacteria</taxon>
        <taxon>Pseudomonadati</taxon>
        <taxon>Pseudomonadota</taxon>
        <taxon>Gammaproteobacteria</taxon>
        <taxon>Moraxellales</taxon>
        <taxon>Moraxellaceae</taxon>
        <taxon>Acinetobacter</taxon>
    </lineage>
</organism>
<protein>
    <recommendedName>
        <fullName evidence="1">DUF1330 domain-containing protein</fullName>
    </recommendedName>
</protein>
<feature type="domain" description="DUF1330" evidence="1">
    <location>
        <begin position="27"/>
        <end position="119"/>
    </location>
</feature>
<evidence type="ECO:0000259" key="1">
    <source>
        <dbReference type="Pfam" id="PF07045"/>
    </source>
</evidence>
<comment type="caution">
    <text evidence="2">The sequence shown here is derived from an EMBL/GenBank/DDBJ whole genome shotgun (WGS) entry which is preliminary data.</text>
</comment>
<dbReference type="Pfam" id="PF07045">
    <property type="entry name" value="DUF1330"/>
    <property type="match status" value="1"/>
</dbReference>
<dbReference type="InterPro" id="IPR011008">
    <property type="entry name" value="Dimeric_a/b-barrel"/>
</dbReference>
<dbReference type="EMBL" id="BMDA01000001">
    <property type="protein sequence ID" value="GGH31324.1"/>
    <property type="molecule type" value="Genomic_DNA"/>
</dbReference>
<dbReference type="AlphaFoldDB" id="A0ABD0A5Q7"/>
<accession>A0ABD0A5Q7</accession>
<dbReference type="Proteomes" id="UP000652691">
    <property type="component" value="Unassembled WGS sequence"/>
</dbReference>
<proteinExistence type="predicted"/>
<sequence>MDTLNDPSSPFKIGYVHPQFNAGKSMSAYIILIRKELKNKDEMKTYTTLARQASQGFSAEPIVFYGQAIALENIESDGVAIIKFGTMQEAQDWYHSDAYQQAKKHRDLAGEYIVILTEGLS</sequence>
<evidence type="ECO:0000313" key="2">
    <source>
        <dbReference type="EMBL" id="GGH31324.1"/>
    </source>
</evidence>